<dbReference type="EMBL" id="MCGR01000004">
    <property type="protein sequence ID" value="ORY90241.1"/>
    <property type="molecule type" value="Genomic_DNA"/>
</dbReference>
<protein>
    <submittedName>
        <fullName evidence="2">Uncharacterized protein</fullName>
    </submittedName>
</protein>
<dbReference type="InParanoid" id="A0A1Y2G0U8"/>
<sequence length="378" mass="43243">MSVLMKLPTELLGEIAEKLAQDEEQAALAAITLQNWLLYSIANPRLYCQPFITNLEQLGDWVSTVEGWERPSSPDGRVRELPVMKKLSFESLSRTDLSSRCGHCGSWTHLEQDHDRNLDLLIPLATSSLFNHLHTLSFIDCEAPAELLARLLGPLEPLRSTLRELTLIRTGKEHDSILQFLLQYLSFYPDTHIWRDGGSEESRDDEDEDEEAGVSFKIMESEALTSFESFESLHIDAQGSNPETLELVRERPRSPYPFANLTNLKLALESVGGEEIFIIFCGGLFPTLRRLTLIGDLTFWDLIPEERFLYRRALRRSPSEPPAEFMPPQRRREAPTQDDIEALWPPMTSQEIDSKAFREYRGPSLDLLDLSELWLDLL</sequence>
<dbReference type="Proteomes" id="UP000193467">
    <property type="component" value="Unassembled WGS sequence"/>
</dbReference>
<dbReference type="AlphaFoldDB" id="A0A1Y2G0U8"/>
<gene>
    <name evidence="2" type="ORF">BCR35DRAFT_349985</name>
</gene>
<name>A0A1Y2G0U8_9BASI</name>
<evidence type="ECO:0000313" key="2">
    <source>
        <dbReference type="EMBL" id="ORY90241.1"/>
    </source>
</evidence>
<accession>A0A1Y2G0U8</accession>
<reference evidence="2 3" key="1">
    <citation type="submission" date="2016-07" db="EMBL/GenBank/DDBJ databases">
        <title>Pervasive Adenine N6-methylation of Active Genes in Fungi.</title>
        <authorList>
            <consortium name="DOE Joint Genome Institute"/>
            <person name="Mondo S.J."/>
            <person name="Dannebaum R.O."/>
            <person name="Kuo R.C."/>
            <person name="Labutti K."/>
            <person name="Haridas S."/>
            <person name="Kuo A."/>
            <person name="Salamov A."/>
            <person name="Ahrendt S.R."/>
            <person name="Lipzen A."/>
            <person name="Sullivan W."/>
            <person name="Andreopoulos W.B."/>
            <person name="Clum A."/>
            <person name="Lindquist E."/>
            <person name="Daum C."/>
            <person name="Ramamoorthy G.K."/>
            <person name="Gryganskyi A."/>
            <person name="Culley D."/>
            <person name="Magnuson J.K."/>
            <person name="James T.Y."/>
            <person name="O'Malley M.A."/>
            <person name="Stajich J.E."/>
            <person name="Spatafora J.W."/>
            <person name="Visel A."/>
            <person name="Grigoriev I.V."/>
        </authorList>
    </citation>
    <scope>NUCLEOTIDE SEQUENCE [LARGE SCALE GENOMIC DNA]</scope>
    <source>
        <strain evidence="2 3">62-1032</strain>
    </source>
</reference>
<keyword evidence="3" id="KW-1185">Reference proteome</keyword>
<feature type="region of interest" description="Disordered" evidence="1">
    <location>
        <begin position="318"/>
        <end position="342"/>
    </location>
</feature>
<evidence type="ECO:0000313" key="3">
    <source>
        <dbReference type="Proteomes" id="UP000193467"/>
    </source>
</evidence>
<comment type="caution">
    <text evidence="2">The sequence shown here is derived from an EMBL/GenBank/DDBJ whole genome shotgun (WGS) entry which is preliminary data.</text>
</comment>
<organism evidence="2 3">
    <name type="scientific">Leucosporidium creatinivorum</name>
    <dbReference type="NCBI Taxonomy" id="106004"/>
    <lineage>
        <taxon>Eukaryota</taxon>
        <taxon>Fungi</taxon>
        <taxon>Dikarya</taxon>
        <taxon>Basidiomycota</taxon>
        <taxon>Pucciniomycotina</taxon>
        <taxon>Microbotryomycetes</taxon>
        <taxon>Leucosporidiales</taxon>
        <taxon>Leucosporidium</taxon>
    </lineage>
</organism>
<proteinExistence type="predicted"/>
<evidence type="ECO:0000256" key="1">
    <source>
        <dbReference type="SAM" id="MobiDB-lite"/>
    </source>
</evidence>